<feature type="domain" description="SLH" evidence="4">
    <location>
        <begin position="186"/>
        <end position="249"/>
    </location>
</feature>
<dbReference type="Pfam" id="PF00395">
    <property type="entry name" value="SLH"/>
    <property type="match status" value="3"/>
</dbReference>
<dbReference type="SMART" id="SM00606">
    <property type="entry name" value="CBD_IV"/>
    <property type="match status" value="1"/>
</dbReference>
<dbReference type="Gene3D" id="2.60.120.260">
    <property type="entry name" value="Galactose-binding domain-like"/>
    <property type="match status" value="5"/>
</dbReference>
<organism evidence="6 7">
    <name type="scientific">Paenibacillus phytohabitans</name>
    <dbReference type="NCBI Taxonomy" id="2654978"/>
    <lineage>
        <taxon>Bacteria</taxon>
        <taxon>Bacillati</taxon>
        <taxon>Bacillota</taxon>
        <taxon>Bacilli</taxon>
        <taxon>Bacillales</taxon>
        <taxon>Paenibacillaceae</taxon>
        <taxon>Paenibacillus</taxon>
    </lineage>
</organism>
<evidence type="ECO:0000313" key="7">
    <source>
        <dbReference type="Proteomes" id="UP000596857"/>
    </source>
</evidence>
<dbReference type="InterPro" id="IPR001119">
    <property type="entry name" value="SLH_dom"/>
</dbReference>
<dbReference type="EMBL" id="WHOB01000097">
    <property type="protein sequence ID" value="NOU83868.1"/>
    <property type="molecule type" value="Genomic_DNA"/>
</dbReference>
<dbReference type="CDD" id="cd08023">
    <property type="entry name" value="GH16_laminarinase_like"/>
    <property type="match status" value="1"/>
</dbReference>
<name>A0ABX1YSJ6_9BACL</name>
<accession>A0ABX1YSJ6</accession>
<evidence type="ECO:0000256" key="2">
    <source>
        <dbReference type="ARBA" id="ARBA00022801"/>
    </source>
</evidence>
<dbReference type="PANTHER" id="PTHR10963">
    <property type="entry name" value="GLYCOSYL HYDROLASE-RELATED"/>
    <property type="match status" value="1"/>
</dbReference>
<feature type="domain" description="SLH" evidence="4">
    <location>
        <begin position="64"/>
        <end position="127"/>
    </location>
</feature>
<proteinExistence type="inferred from homology"/>
<evidence type="ECO:0000256" key="3">
    <source>
        <dbReference type="SAM" id="MobiDB-lite"/>
    </source>
</evidence>
<evidence type="ECO:0000256" key="1">
    <source>
        <dbReference type="ARBA" id="ARBA00006865"/>
    </source>
</evidence>
<dbReference type="PANTHER" id="PTHR10963:SF55">
    <property type="entry name" value="GLYCOSIDE HYDROLASE FAMILY 16 PROTEIN"/>
    <property type="match status" value="1"/>
</dbReference>
<sequence>MLYKRSGGESILDKTGPKNCRNYQQGGIELQRRAIAILLIAQLIVSILPGTPVSMAAPAEPQQTSAAAYPDVIQHWAGDAAGRLSADGILKGYADGLFHPQAPVTRAELVMMLNRVFQYTAQGTISFVDVSDSAWYAEPVMKAYQAGVVNGTGGDRFMPDAKVQRQDGFVMLSRAFQLEASAAQELTAFSDNGQVASYASSAVASMVAAGYVSGDLDKRLNPRAPLTRGEAAVILDHMIGWISPAAGEYTPGEVKSNAVVNRTGAVLQGSSIAGSLYVTEGVGEGEFRASRVNVTGRVLIRGGGVNSVVFEQSELGAVVVDKSGAPVRLALNGDTAAESISVRQKSMIEVSAGSKVGQITIGPKATGSSIVNHGTITLLEVEADGVLLNGQPVAKGSKLERPGSVAATPTATSTPAPASTVTVNTGSGSSTATPASTPSPAASVAPTAVPTSTPTATPQRPVEPADAWELVWNDEFDGEAIDTAKWNVQDTGLVYNNELEYYRPENAGLQEDEGNQVLVLEAKNESHQGKNYTSGKLTSKLKGDWTYGKFTVRAKLPVQQGMWPAIWMMPTDELEQYGPWPGSGEMDIMELTGPVASDPDNAGKYPRTVHGSLHYDSPHLSQTDEYLLPEGQTFADGYHEFTMEWLPGLIRYYVDGEKYFETRDWGTKAEGQQDYYTFPAPFDRPFYMILNLAVGGDWPGNPLDSFQSDKMYVDYVRVYKYTDMANWPDVTGKRGEGLPPVTAQRPPLPDGNQIYNGDFNGTVNSSGLPENWDFILNTGGQGEASVVNDPDKGAVAKVAVTQPGTQNYALQLTQMPLLLENGKAYKVTFDAKADAARPFMTKLTEFGGGWTAYSKERTFQLTEEWQTYEYTFNMGNSSDNNVRFEFNLGLDTTAAYFTNVKVVETEPLPVIREPLPDGNLIFNSGFDLGEDRMKYWTYEVAAGSGAGAAARVTNELVFPIMDRKLVSSVQVPGADAGSVKLSQSGLPLTPGTAYELSFDGKADRNLPVQIGLEAGDSSVNYAAGTAVVLTEEKKHYSKIIELGADAGAEGNLSFLLGESAGLAELDNVRLTPKKNPPVISGYLHFQADSYWNTEGTSLIAGGEGTKDITSVDEGDYTDYKLRVAAGGTFVPVARVASVEEDSEVVIEVLDQSMQAVAEPFRVAIGNTGGLQSYQPINSAALTLPAGTYYLRISGQGYNLAWLDLSREMVAGGSFDSKSMEGWTLFKKDWDDSDPVKDTVAYAVYGNLEVKLGGTGDESWNAQLNLRGLTLEKGKTYQLSFDARASLDRSILALIQHDGNADGNWSAAYLEQAAVLGGEDTRYTYMFIAGADEPSAILQFSLGKIDQVLGEHTVTLDNISLIRVHPALAGGPVQENMMANGDFASGTAGWNLYSTDSGELSIANVEEALQIHVGTVGSNSWDRQVFYEGLALEQGNRYTLTFKAKAEAARLMNISIGWLDAANNYTWHGYTSAIVDLTNGDKLYTIVFDVNEASTEIGRISLELGNIAGGAAGNLNVQIDDILLVKSGEIPAE</sequence>
<feature type="domain" description="GH16" evidence="5">
    <location>
        <begin position="432"/>
        <end position="724"/>
    </location>
</feature>
<feature type="region of interest" description="Disordered" evidence="3">
    <location>
        <begin position="395"/>
        <end position="461"/>
    </location>
</feature>
<evidence type="ECO:0000259" key="5">
    <source>
        <dbReference type="PROSITE" id="PS51762"/>
    </source>
</evidence>
<evidence type="ECO:0000313" key="6">
    <source>
        <dbReference type="EMBL" id="NOU83868.1"/>
    </source>
</evidence>
<keyword evidence="2" id="KW-0378">Hydrolase</keyword>
<evidence type="ECO:0000259" key="4">
    <source>
        <dbReference type="PROSITE" id="PS51272"/>
    </source>
</evidence>
<dbReference type="Pfam" id="PF02018">
    <property type="entry name" value="CBM_4_9"/>
    <property type="match status" value="3"/>
</dbReference>
<dbReference type="SUPFAM" id="SSF49899">
    <property type="entry name" value="Concanavalin A-like lectins/glucanases"/>
    <property type="match status" value="1"/>
</dbReference>
<protein>
    <submittedName>
        <fullName evidence="6">Family 16 glycosylhydrolase</fullName>
    </submittedName>
</protein>
<dbReference type="Pfam" id="PF00722">
    <property type="entry name" value="Glyco_hydro_16"/>
    <property type="match status" value="1"/>
</dbReference>
<dbReference type="PROSITE" id="PS51762">
    <property type="entry name" value="GH16_2"/>
    <property type="match status" value="1"/>
</dbReference>
<gene>
    <name evidence="6" type="ORF">GC101_33995</name>
</gene>
<keyword evidence="7" id="KW-1185">Reference proteome</keyword>
<comment type="caution">
    <text evidence="6">The sequence shown here is derived from an EMBL/GenBank/DDBJ whole genome shotgun (WGS) entry which is preliminary data.</text>
</comment>
<dbReference type="InterPro" id="IPR008979">
    <property type="entry name" value="Galactose-bd-like_sf"/>
</dbReference>
<dbReference type="PROSITE" id="PS51272">
    <property type="entry name" value="SLH"/>
    <property type="match status" value="3"/>
</dbReference>
<dbReference type="Gene3D" id="2.60.120.200">
    <property type="match status" value="1"/>
</dbReference>
<dbReference type="InterPro" id="IPR013320">
    <property type="entry name" value="ConA-like_dom_sf"/>
</dbReference>
<feature type="domain" description="SLH" evidence="4">
    <location>
        <begin position="128"/>
        <end position="185"/>
    </location>
</feature>
<dbReference type="InterPro" id="IPR000757">
    <property type="entry name" value="Beta-glucanase-like"/>
</dbReference>
<dbReference type="InterPro" id="IPR006584">
    <property type="entry name" value="Cellulose-bd_IV"/>
</dbReference>
<dbReference type="InterPro" id="IPR003305">
    <property type="entry name" value="CenC_carb-bd"/>
</dbReference>
<dbReference type="SUPFAM" id="SSF49785">
    <property type="entry name" value="Galactose-binding domain-like"/>
    <property type="match status" value="5"/>
</dbReference>
<dbReference type="Proteomes" id="UP000596857">
    <property type="component" value="Unassembled WGS sequence"/>
</dbReference>
<reference evidence="6 7" key="1">
    <citation type="submission" date="2019-10" db="EMBL/GenBank/DDBJ databases">
        <title>Description of Paenibacillus terricola sp. nov.</title>
        <authorList>
            <person name="Carlier A."/>
            <person name="Qi S."/>
        </authorList>
    </citation>
    <scope>NUCLEOTIDE SEQUENCE [LARGE SCALE GENOMIC DNA]</scope>
    <source>
        <strain evidence="6 7">LMG 31459</strain>
    </source>
</reference>
<dbReference type="InterPro" id="IPR050546">
    <property type="entry name" value="Glycosyl_Hydrlase_16"/>
</dbReference>
<comment type="similarity">
    <text evidence="1">Belongs to the glycosyl hydrolase 16 family.</text>
</comment>
<feature type="compositionally biased region" description="Low complexity" evidence="3">
    <location>
        <begin position="404"/>
        <end position="458"/>
    </location>
</feature>